<sequence>MDTKGCTTTNSPSTPCQNCSRITNASIISSNNRCHPGGLKVNNCQPAGHVLRTPWDQGCQPTPCFCRKPIYLMNNFNTRSSLDDCSWYGEGINSNEKETMQILNEHLANYLEKVQMLERENAELESKIQEESNKELPVLCPDYLSYYTTIEELQQKILCTKAENSRLVSQIDNTKLTADDLRAK</sequence>
<dbReference type="GO" id="GO:0030855">
    <property type="term" value="P:epithelial cell differentiation"/>
    <property type="evidence" value="ECO:0007669"/>
    <property type="project" value="TreeGrafter"/>
</dbReference>
<comment type="caution">
    <text evidence="5">The sequence shown here is derived from an EMBL/GenBank/DDBJ whole genome shotgun (WGS) entry which is preliminary data.</text>
</comment>
<protein>
    <submittedName>
        <fullName evidence="5">KRT39 isoform 2</fullName>
    </submittedName>
</protein>
<dbReference type="PANTHER" id="PTHR23239">
    <property type="entry name" value="INTERMEDIATE FILAMENT"/>
    <property type="match status" value="1"/>
</dbReference>
<organism evidence="5">
    <name type="scientific">Pongo abelii</name>
    <name type="common">Sumatran orangutan</name>
    <name type="synonym">Pongo pygmaeus abelii</name>
    <dbReference type="NCBI Taxonomy" id="9601"/>
    <lineage>
        <taxon>Eukaryota</taxon>
        <taxon>Metazoa</taxon>
        <taxon>Chordata</taxon>
        <taxon>Craniata</taxon>
        <taxon>Vertebrata</taxon>
        <taxon>Euteleostomi</taxon>
        <taxon>Mammalia</taxon>
        <taxon>Eutheria</taxon>
        <taxon>Euarchontoglires</taxon>
        <taxon>Primates</taxon>
        <taxon>Haplorrhini</taxon>
        <taxon>Catarrhini</taxon>
        <taxon>Hominidae</taxon>
        <taxon>Pongo</taxon>
    </lineage>
</organism>
<feature type="coiled-coil region" evidence="3">
    <location>
        <begin position="93"/>
        <end position="170"/>
    </location>
</feature>
<keyword evidence="2 3" id="KW-0175">Coiled coil</keyword>
<evidence type="ECO:0000256" key="1">
    <source>
        <dbReference type="ARBA" id="ARBA00022754"/>
    </source>
</evidence>
<dbReference type="Pfam" id="PF00038">
    <property type="entry name" value="Filament"/>
    <property type="match status" value="1"/>
</dbReference>
<dbReference type="SUPFAM" id="SSF64593">
    <property type="entry name" value="Intermediate filament protein, coiled coil region"/>
    <property type="match status" value="1"/>
</dbReference>
<accession>A0A2J8WAI0</accession>
<evidence type="ECO:0000259" key="4">
    <source>
        <dbReference type="PROSITE" id="PS51842"/>
    </source>
</evidence>
<evidence type="ECO:0000313" key="5">
    <source>
        <dbReference type="EMBL" id="PNJ66777.1"/>
    </source>
</evidence>
<dbReference type="InterPro" id="IPR039008">
    <property type="entry name" value="IF_rod_dom"/>
</dbReference>
<feature type="domain" description="IF rod" evidence="4">
    <location>
        <begin position="96"/>
        <end position="184"/>
    </location>
</feature>
<keyword evidence="1" id="KW-0403">Intermediate filament</keyword>
<dbReference type="GO" id="GO:0045109">
    <property type="term" value="P:intermediate filament organization"/>
    <property type="evidence" value="ECO:0007669"/>
    <property type="project" value="TreeGrafter"/>
</dbReference>
<dbReference type="GO" id="GO:0005882">
    <property type="term" value="C:intermediate filament"/>
    <property type="evidence" value="ECO:0007669"/>
    <property type="project" value="UniProtKB-KW"/>
</dbReference>
<dbReference type="PROSITE" id="PS51842">
    <property type="entry name" value="IF_ROD_2"/>
    <property type="match status" value="1"/>
</dbReference>
<name>A0A2J8WAI0_PONAB</name>
<dbReference type="Gene3D" id="1.20.5.1160">
    <property type="entry name" value="Vasodilator-stimulated phosphoprotein"/>
    <property type="match status" value="1"/>
</dbReference>
<evidence type="ECO:0000256" key="3">
    <source>
        <dbReference type="SAM" id="Coils"/>
    </source>
</evidence>
<gene>
    <name evidence="5" type="ORF">CR201_G0012538</name>
</gene>
<dbReference type="PANTHER" id="PTHR23239:SF106">
    <property type="entry name" value="KERATIN, TYPE I CYTOSKELETAL 39"/>
    <property type="match status" value="1"/>
</dbReference>
<dbReference type="InterPro" id="IPR002957">
    <property type="entry name" value="Keratin_I"/>
</dbReference>
<dbReference type="GO" id="GO:0005198">
    <property type="term" value="F:structural molecule activity"/>
    <property type="evidence" value="ECO:0007669"/>
    <property type="project" value="InterPro"/>
</dbReference>
<dbReference type="AlphaFoldDB" id="A0A2J8WAI0"/>
<reference evidence="5" key="1">
    <citation type="submission" date="2017-12" db="EMBL/GenBank/DDBJ databases">
        <title>High-resolution comparative analysis of great ape genomes.</title>
        <authorList>
            <person name="Pollen A."/>
            <person name="Hastie A."/>
            <person name="Hormozdiari F."/>
            <person name="Dougherty M."/>
            <person name="Liu R."/>
            <person name="Chaisson M."/>
            <person name="Hoppe E."/>
            <person name="Hill C."/>
            <person name="Pang A."/>
            <person name="Hillier L."/>
            <person name="Baker C."/>
            <person name="Armstrong J."/>
            <person name="Shendure J."/>
            <person name="Paten B."/>
            <person name="Wilson R."/>
            <person name="Chao H."/>
            <person name="Schneider V."/>
            <person name="Ventura M."/>
            <person name="Kronenberg Z."/>
            <person name="Murali S."/>
            <person name="Gordon D."/>
            <person name="Cantsilieris S."/>
            <person name="Munson K."/>
            <person name="Nelson B."/>
            <person name="Raja A."/>
            <person name="Underwood J."/>
            <person name="Diekhans M."/>
            <person name="Fiddes I."/>
            <person name="Haussler D."/>
            <person name="Eichler E."/>
        </authorList>
    </citation>
    <scope>NUCLEOTIDE SEQUENCE [LARGE SCALE GENOMIC DNA]</scope>
    <source>
        <strain evidence="5">Susie</strain>
    </source>
</reference>
<proteinExistence type="predicted"/>
<evidence type="ECO:0000256" key="2">
    <source>
        <dbReference type="ARBA" id="ARBA00023054"/>
    </source>
</evidence>
<dbReference type="EMBL" id="NDHI03003397">
    <property type="protein sequence ID" value="PNJ66777.1"/>
    <property type="molecule type" value="Genomic_DNA"/>
</dbReference>